<accession>A0A3G5AI93</accession>
<organism evidence="1">
    <name type="scientific">Sylvanvirus sp</name>
    <dbReference type="NCBI Taxonomy" id="2487774"/>
    <lineage>
        <taxon>Viruses</taxon>
    </lineage>
</organism>
<name>A0A3G5AI93_9VIRU</name>
<evidence type="ECO:0000313" key="1">
    <source>
        <dbReference type="EMBL" id="AYV86878.1"/>
    </source>
</evidence>
<gene>
    <name evidence="1" type="ORF">Sylvanvirus12_10</name>
</gene>
<proteinExistence type="predicted"/>
<sequence length="152" mass="18150">MVSKNNEVKTHPKDEIKNVNNNNNIVKEKVESQYRRCKLLMAELIPRFGPYEGLDLQSFVLWYARLVDHVSNIPHELIQPFIMDEHTQIYQQIHQHWLNVLLFANLGDQVNQFLLLYACASNVGARFYYRWDRHQMILVDHIGQERIRLEAY</sequence>
<reference evidence="1" key="1">
    <citation type="submission" date="2018-10" db="EMBL/GenBank/DDBJ databases">
        <title>Hidden diversity of soil giant viruses.</title>
        <authorList>
            <person name="Schulz F."/>
            <person name="Alteio L."/>
            <person name="Goudeau D."/>
            <person name="Ryan E.M."/>
            <person name="Malmstrom R.R."/>
            <person name="Blanchard J."/>
            <person name="Woyke T."/>
        </authorList>
    </citation>
    <scope>NUCLEOTIDE SEQUENCE</scope>
    <source>
        <strain evidence="1">SYV1</strain>
    </source>
</reference>
<dbReference type="EMBL" id="MK072518">
    <property type="protein sequence ID" value="AYV86878.1"/>
    <property type="molecule type" value="Genomic_DNA"/>
</dbReference>
<protein>
    <submittedName>
        <fullName evidence="1">Uncharacterized protein</fullName>
    </submittedName>
</protein>